<reference evidence="1" key="1">
    <citation type="submission" date="2022-07" db="EMBL/GenBank/DDBJ databases">
        <title>Chromosome-level genome of Muraenolepis orangiensis.</title>
        <authorList>
            <person name="Kim J."/>
        </authorList>
    </citation>
    <scope>NUCLEOTIDE SEQUENCE</scope>
    <source>
        <strain evidence="1">KU_S4_2022</strain>
        <tissue evidence="1">Muscle</tissue>
    </source>
</reference>
<evidence type="ECO:0000313" key="1">
    <source>
        <dbReference type="EMBL" id="KAJ3604548.1"/>
    </source>
</evidence>
<dbReference type="Proteomes" id="UP001148018">
    <property type="component" value="Unassembled WGS sequence"/>
</dbReference>
<dbReference type="AlphaFoldDB" id="A0A9Q0EFC6"/>
<sequence length="196" mass="21928">MWRGSSYSVMLTTHREDRVASVQSRVVDDLPSSVLRSSSPVNSSHELVAGLSECQEHHTSVMLLHINETQQTQKHTGNASAKKRKQRGVSIYSMEAYGSVPQAAVQCERSNFHPHHYLKPPASLSQTTRFTISNHPHHYLKPPASLSQTTRITISNHPHHYLKPPASLSQTTHITISNHPHHYLKPPTSLSQTTRG</sequence>
<keyword evidence="2" id="KW-1185">Reference proteome</keyword>
<evidence type="ECO:0000313" key="2">
    <source>
        <dbReference type="Proteomes" id="UP001148018"/>
    </source>
</evidence>
<name>A0A9Q0EFC6_9TELE</name>
<accession>A0A9Q0EFC6</accession>
<comment type="caution">
    <text evidence="1">The sequence shown here is derived from an EMBL/GenBank/DDBJ whole genome shotgun (WGS) entry which is preliminary data.</text>
</comment>
<proteinExistence type="predicted"/>
<protein>
    <submittedName>
        <fullName evidence="1">Uncharacterized protein</fullName>
    </submittedName>
</protein>
<gene>
    <name evidence="1" type="ORF">NHX12_029288</name>
</gene>
<dbReference type="EMBL" id="JANIIK010000044">
    <property type="protein sequence ID" value="KAJ3604548.1"/>
    <property type="molecule type" value="Genomic_DNA"/>
</dbReference>
<organism evidence="1 2">
    <name type="scientific">Muraenolepis orangiensis</name>
    <name type="common">Patagonian moray cod</name>
    <dbReference type="NCBI Taxonomy" id="630683"/>
    <lineage>
        <taxon>Eukaryota</taxon>
        <taxon>Metazoa</taxon>
        <taxon>Chordata</taxon>
        <taxon>Craniata</taxon>
        <taxon>Vertebrata</taxon>
        <taxon>Euteleostomi</taxon>
        <taxon>Actinopterygii</taxon>
        <taxon>Neopterygii</taxon>
        <taxon>Teleostei</taxon>
        <taxon>Neoteleostei</taxon>
        <taxon>Acanthomorphata</taxon>
        <taxon>Zeiogadaria</taxon>
        <taxon>Gadariae</taxon>
        <taxon>Gadiformes</taxon>
        <taxon>Muraenolepidoidei</taxon>
        <taxon>Muraenolepididae</taxon>
        <taxon>Muraenolepis</taxon>
    </lineage>
</organism>